<keyword evidence="1" id="KW-0378">Hydrolase</keyword>
<organism evidence="1 2">
    <name type="scientific">Vibrio albus</name>
    <dbReference type="NCBI Taxonomy" id="2200953"/>
    <lineage>
        <taxon>Bacteria</taxon>
        <taxon>Pseudomonadati</taxon>
        <taxon>Pseudomonadota</taxon>
        <taxon>Gammaproteobacteria</taxon>
        <taxon>Vibrionales</taxon>
        <taxon>Vibrionaceae</taxon>
        <taxon>Vibrio</taxon>
    </lineage>
</organism>
<comment type="caution">
    <text evidence="1">The sequence shown here is derived from an EMBL/GenBank/DDBJ whole genome shotgun (WGS) entry which is preliminary data.</text>
</comment>
<accession>A0A2U3BD59</accession>
<dbReference type="AlphaFoldDB" id="A0A2U3BD59"/>
<dbReference type="RefSeq" id="WP_109317883.1">
    <property type="nucleotide sequence ID" value="NZ_QFWT01000001.1"/>
</dbReference>
<sequence>MSDYHSSVFEFCYLASEKDKGKIDDATYIHHADFAYLEQRCLTVDNTGFYRIMQPRIKNGCKVLQVKNYVGVIFVPSGQHIEVLPKTGITDRDYNKARKTLLVMLQSLREFRHIQLESAGIDTLKLPLLEVFIRRFLTTVNQVVKRGLRSDYVAQQENLTTKRGKLNVGMQIKHNFVHKQRFYCEFDEYLHNRPINRLIKTAMLQIQRYSRDAHNQKLLRELLFYFDDVPVCVDTNVDFSKLKLDRGMNYYQPALAWTRLILNDLSPISMQGKAQAPSLLFPMEAVFESYVAFVLCQQLKEGYSLRSQSTKKSLVTHAGRKMFTLKPDLMIEYNGEPVCVLDSKWKHIDGSDRANNYGLSQADFYQMFAYGQKYLGGEGELVLVYPQTPFFLEPVESSFNFDDELRLWVVPFCIDSSGESCLLWPEKENLVDQFVSL</sequence>
<keyword evidence="2" id="KW-1185">Reference proteome</keyword>
<evidence type="ECO:0000313" key="2">
    <source>
        <dbReference type="Proteomes" id="UP000245362"/>
    </source>
</evidence>
<reference evidence="1 2" key="1">
    <citation type="submission" date="2018-05" db="EMBL/GenBank/DDBJ databases">
        <title>Vibrio limimaris sp. nov., isolated from marine sediment.</title>
        <authorList>
            <person name="Li C.-M."/>
        </authorList>
    </citation>
    <scope>NUCLEOTIDE SEQUENCE [LARGE SCALE GENOMIC DNA]</scope>
    <source>
        <strain evidence="1 2">E4404</strain>
    </source>
</reference>
<protein>
    <submittedName>
        <fullName evidence="1">Restriction endonuclease</fullName>
    </submittedName>
</protein>
<gene>
    <name evidence="1" type="ORF">DI392_00115</name>
</gene>
<dbReference type="PANTHER" id="PTHR38733">
    <property type="entry name" value="PROTEIN MCRC"/>
    <property type="match status" value="1"/>
</dbReference>
<proteinExistence type="predicted"/>
<dbReference type="PANTHER" id="PTHR38733:SF1">
    <property type="entry name" value="TYPE IV METHYL-DIRECTED RESTRICTION ENZYME ECOKMCRBC"/>
    <property type="match status" value="1"/>
</dbReference>
<keyword evidence="1" id="KW-0255">Endonuclease</keyword>
<dbReference type="OrthoDB" id="307209at2"/>
<dbReference type="GO" id="GO:0004519">
    <property type="term" value="F:endonuclease activity"/>
    <property type="evidence" value="ECO:0007669"/>
    <property type="project" value="UniProtKB-KW"/>
</dbReference>
<dbReference type="EMBL" id="QFWT01000001">
    <property type="protein sequence ID" value="PWI34728.1"/>
    <property type="molecule type" value="Genomic_DNA"/>
</dbReference>
<dbReference type="Proteomes" id="UP000245362">
    <property type="component" value="Unassembled WGS sequence"/>
</dbReference>
<name>A0A2U3BD59_9VIBR</name>
<keyword evidence="1" id="KW-0540">Nuclease</keyword>
<dbReference type="InterPro" id="IPR019292">
    <property type="entry name" value="McrC"/>
</dbReference>
<evidence type="ECO:0000313" key="1">
    <source>
        <dbReference type="EMBL" id="PWI34728.1"/>
    </source>
</evidence>
<dbReference type="Pfam" id="PF10117">
    <property type="entry name" value="McrBC"/>
    <property type="match status" value="1"/>
</dbReference>